<dbReference type="Gene3D" id="3.30.70.980">
    <property type="match status" value="2"/>
</dbReference>
<dbReference type="GO" id="GO:0005739">
    <property type="term" value="C:mitochondrion"/>
    <property type="evidence" value="ECO:0007669"/>
    <property type="project" value="UniProtKB-SubCell"/>
</dbReference>
<evidence type="ECO:0000313" key="6">
    <source>
        <dbReference type="Proteomes" id="UP000184330"/>
    </source>
</evidence>
<dbReference type="EMBL" id="FJOG01000013">
    <property type="protein sequence ID" value="CZR59043.1"/>
    <property type="molecule type" value="Genomic_DNA"/>
</dbReference>
<dbReference type="InterPro" id="IPR049083">
    <property type="entry name" value="TACO1_YebC_N"/>
</dbReference>
<dbReference type="InterPro" id="IPR017856">
    <property type="entry name" value="Integrase-like_N"/>
</dbReference>
<dbReference type="InterPro" id="IPR048300">
    <property type="entry name" value="TACO1_YebC-like_2nd/3rd_dom"/>
</dbReference>
<dbReference type="InterPro" id="IPR002876">
    <property type="entry name" value="Transcrip_reg_TACO1-like"/>
</dbReference>
<dbReference type="OrthoDB" id="2017544at2759"/>
<dbReference type="PANTHER" id="PTHR12532:SF0">
    <property type="entry name" value="TRANSLATIONAL ACTIVATOR OF CYTOCHROME C OXIDASE 1"/>
    <property type="match status" value="1"/>
</dbReference>
<accession>A0A1L7X1Z0</accession>
<dbReference type="InterPro" id="IPR026564">
    <property type="entry name" value="Transcrip_reg_TACO1-like_dom3"/>
</dbReference>
<organism evidence="5 6">
    <name type="scientific">Phialocephala subalpina</name>
    <dbReference type="NCBI Taxonomy" id="576137"/>
    <lineage>
        <taxon>Eukaryota</taxon>
        <taxon>Fungi</taxon>
        <taxon>Dikarya</taxon>
        <taxon>Ascomycota</taxon>
        <taxon>Pezizomycotina</taxon>
        <taxon>Leotiomycetes</taxon>
        <taxon>Helotiales</taxon>
        <taxon>Mollisiaceae</taxon>
        <taxon>Phialocephala</taxon>
        <taxon>Phialocephala fortinii species complex</taxon>
    </lineage>
</organism>
<protein>
    <submittedName>
        <fullName evidence="5">Related to M.leprae yfcA protein</fullName>
    </submittedName>
</protein>
<feature type="domain" description="TACO1/YebC-like N-terminal" evidence="4">
    <location>
        <begin position="41"/>
        <end position="112"/>
    </location>
</feature>
<dbReference type="Proteomes" id="UP000184330">
    <property type="component" value="Unassembled WGS sequence"/>
</dbReference>
<proteinExistence type="inferred from homology"/>
<keyword evidence="6" id="KW-1185">Reference proteome</keyword>
<gene>
    <name evidence="5" type="ORF">PAC_08935</name>
</gene>
<evidence type="ECO:0000313" key="5">
    <source>
        <dbReference type="EMBL" id="CZR59043.1"/>
    </source>
</evidence>
<feature type="domain" description="TACO1/YebC-like second and third" evidence="3">
    <location>
        <begin position="120"/>
        <end position="278"/>
    </location>
</feature>
<comment type="subcellular location">
    <subcellularLocation>
        <location evidence="1">Mitochondrion</location>
    </subcellularLocation>
</comment>
<dbReference type="PANTHER" id="PTHR12532">
    <property type="entry name" value="TRANSLATIONAL ACTIVATOR OF CYTOCHROME C OXIDASE 1"/>
    <property type="match status" value="1"/>
</dbReference>
<reference evidence="5 6" key="1">
    <citation type="submission" date="2016-03" db="EMBL/GenBank/DDBJ databases">
        <authorList>
            <person name="Ploux O."/>
        </authorList>
    </citation>
    <scope>NUCLEOTIDE SEQUENCE [LARGE SCALE GENOMIC DNA]</scope>
    <source>
        <strain evidence="5 6">UAMH 11012</strain>
    </source>
</reference>
<dbReference type="AlphaFoldDB" id="A0A1L7X1Z0"/>
<dbReference type="SUPFAM" id="SSF75625">
    <property type="entry name" value="YebC-like"/>
    <property type="match status" value="1"/>
</dbReference>
<evidence type="ECO:0000256" key="1">
    <source>
        <dbReference type="ARBA" id="ARBA00004173"/>
    </source>
</evidence>
<dbReference type="Pfam" id="PF20772">
    <property type="entry name" value="TACO1_YebC_N"/>
    <property type="match status" value="1"/>
</dbReference>
<sequence>MIFSAMAAFSRGLRFFTPRGNSICSRCSQFSTSATAQSGHSRWSKIKHDKGDADAKKNVARSIFARDIALASKLYGGDPNTNPRLATILQTAKKAGFPKASMEAAIARGQGKSASGASLENITLEVITPSTVAMIIEMETDNRNRTLSDVKNLVKRHGGNVTPTNYLFQKKGRVAFEKDECGIGVDEVLDEAIEAGAEDVEVDEDGSIVVWTEPNNTMAAAEALQKSHGLKIESSDIIWDANEDTMVTVDSEDAVKSLSEFLEALQDYPNVQGIYANVAKGMNITDDVWEAMLEKLDA</sequence>
<dbReference type="InterPro" id="IPR029072">
    <property type="entry name" value="YebC-like"/>
</dbReference>
<evidence type="ECO:0000256" key="2">
    <source>
        <dbReference type="ARBA" id="ARBA00008724"/>
    </source>
</evidence>
<evidence type="ECO:0000259" key="4">
    <source>
        <dbReference type="Pfam" id="PF20772"/>
    </source>
</evidence>
<name>A0A1L7X1Z0_9HELO</name>
<comment type="similarity">
    <text evidence="2">Belongs to the TACO1 family.</text>
</comment>
<dbReference type="Gene3D" id="1.10.10.200">
    <property type="match status" value="1"/>
</dbReference>
<evidence type="ECO:0000259" key="3">
    <source>
        <dbReference type="Pfam" id="PF01709"/>
    </source>
</evidence>
<dbReference type="STRING" id="576137.A0A1L7X1Z0"/>
<dbReference type="FunFam" id="1.10.10.200:FF:000002">
    <property type="entry name" value="Probable transcriptional regulatory protein CLM62_37755"/>
    <property type="match status" value="1"/>
</dbReference>
<dbReference type="HAMAP" id="MF_00693">
    <property type="entry name" value="Transcrip_reg_TACO1"/>
    <property type="match status" value="1"/>
</dbReference>
<dbReference type="Pfam" id="PF01709">
    <property type="entry name" value="Transcrip_reg"/>
    <property type="match status" value="1"/>
</dbReference>